<feature type="domain" description="C2H2-type" evidence="8">
    <location>
        <begin position="8"/>
        <end position="35"/>
    </location>
</feature>
<dbReference type="InterPro" id="IPR013087">
    <property type="entry name" value="Znf_C2H2_type"/>
</dbReference>
<reference evidence="9 10" key="1">
    <citation type="submission" date="2019-01" db="EMBL/GenBank/DDBJ databases">
        <title>Draft Genome Sequencing of Zygosaccharomyces mellis Ca-7.</title>
        <authorList>
            <person name="Shiwa Y."/>
            <person name="Kanesaki Y."/>
            <person name="Ishige T."/>
            <person name="Mura K."/>
            <person name="Hori T."/>
            <person name="Tamura T."/>
        </authorList>
    </citation>
    <scope>NUCLEOTIDE SEQUENCE [LARGE SCALE GENOMIC DNA]</scope>
    <source>
        <strain evidence="9 10">Ca-7</strain>
    </source>
</reference>
<dbReference type="SUPFAM" id="SSF57667">
    <property type="entry name" value="beta-beta-alpha zinc fingers"/>
    <property type="match status" value="1"/>
</dbReference>
<dbReference type="GO" id="GO:0005634">
    <property type="term" value="C:nucleus"/>
    <property type="evidence" value="ECO:0007669"/>
    <property type="project" value="UniProtKB-SubCell"/>
</dbReference>
<dbReference type="Pfam" id="PF00096">
    <property type="entry name" value="zf-C2H2"/>
    <property type="match status" value="2"/>
</dbReference>
<dbReference type="SMART" id="SM00355">
    <property type="entry name" value="ZnF_C2H2"/>
    <property type="match status" value="2"/>
</dbReference>
<sequence length="618" mass="69186">MPSQQRKYICSFCSKAFSRSEHRARHERSHTGMKPFECKVCRHAFVRRDLLQRHIRTVHRELLLMKKRVEGGDKKSDLIVELLVNSMIKVTKREGNGLKGGKAEVLSRLIGGLLPETNLEAETSGKLFDCGVRYVEKRMHSRFAAQVAIQLSDPLFSSAHAQQFVRLCTSSPLVLTIAALGACTCGESCAGDLWQVSWNSCLKTSASVRYLSLNILVFAVLEFGIKPYFGDVFSVYQHTCYSVMVEGAGNEPFPEKWAVFHQWVTLMRLAETQSELTPPFYEWFKRQELASGKTLEYSLVALDRAENTVAEAIFCNWVIGYDRTPLDETVRLFSRSNSGSAGGHSMISQSYWLLLETSWFDFVKRLEPSGFHTSSRMGWFRNCYVRGPQTRIQRNSIDGRLMNIILPVLVAMDQEIGCRYVALVADVTLFLLRFAEEMSPSVITGNEHVQNLIYILQKRADSKEKLSFADLQSGIISYLHGVALILANLPCVDSDVRVPLMIAVQGSPLPCKSQGGDSPSPAWLLSPTSTSAYSFVDENPRRARSHSTSSIILPPLHVRPSSYAHKHDNYVPQVPVAAPFAPSTVPSTSLTMETPAPWPTSQAFKVRLPPPSELFHIS</sequence>
<evidence type="ECO:0000313" key="10">
    <source>
        <dbReference type="Proteomes" id="UP000301737"/>
    </source>
</evidence>
<dbReference type="PROSITE" id="PS50157">
    <property type="entry name" value="ZINC_FINGER_C2H2_2"/>
    <property type="match status" value="2"/>
</dbReference>
<evidence type="ECO:0000256" key="3">
    <source>
        <dbReference type="ARBA" id="ARBA00022737"/>
    </source>
</evidence>
<dbReference type="GO" id="GO:0000785">
    <property type="term" value="C:chromatin"/>
    <property type="evidence" value="ECO:0007669"/>
    <property type="project" value="TreeGrafter"/>
</dbReference>
<accession>A0A4C2DZK4</accession>
<dbReference type="PANTHER" id="PTHR40626">
    <property type="entry name" value="MIP31509P"/>
    <property type="match status" value="1"/>
</dbReference>
<evidence type="ECO:0000256" key="1">
    <source>
        <dbReference type="ARBA" id="ARBA00004123"/>
    </source>
</evidence>
<dbReference type="FunFam" id="3.30.160.60:FF:000446">
    <property type="entry name" value="Zinc finger protein"/>
    <property type="match status" value="1"/>
</dbReference>
<gene>
    <name evidence="9" type="ORF">ZYGM_004849</name>
</gene>
<dbReference type="GO" id="GO:0000981">
    <property type="term" value="F:DNA-binding transcription factor activity, RNA polymerase II-specific"/>
    <property type="evidence" value="ECO:0007669"/>
    <property type="project" value="InterPro"/>
</dbReference>
<evidence type="ECO:0000256" key="7">
    <source>
        <dbReference type="PROSITE-ProRule" id="PRU00042"/>
    </source>
</evidence>
<evidence type="ECO:0000313" key="9">
    <source>
        <dbReference type="EMBL" id="GCE97307.1"/>
    </source>
</evidence>
<dbReference type="GO" id="GO:0000978">
    <property type="term" value="F:RNA polymerase II cis-regulatory region sequence-specific DNA binding"/>
    <property type="evidence" value="ECO:0007669"/>
    <property type="project" value="InterPro"/>
</dbReference>
<evidence type="ECO:0000259" key="8">
    <source>
        <dbReference type="PROSITE" id="PS50157"/>
    </source>
</evidence>
<keyword evidence="10" id="KW-1185">Reference proteome</keyword>
<dbReference type="PROSITE" id="PS00028">
    <property type="entry name" value="ZINC_FINGER_C2H2_1"/>
    <property type="match status" value="2"/>
</dbReference>
<dbReference type="OrthoDB" id="654211at2759"/>
<keyword evidence="3" id="KW-0677">Repeat</keyword>
<keyword evidence="5" id="KW-0862">Zinc</keyword>
<keyword evidence="4 7" id="KW-0863">Zinc-finger</keyword>
<proteinExistence type="predicted"/>
<dbReference type="Proteomes" id="UP000301737">
    <property type="component" value="Unassembled WGS sequence"/>
</dbReference>
<comment type="subcellular location">
    <subcellularLocation>
        <location evidence="1">Nucleus</location>
    </subcellularLocation>
</comment>
<dbReference type="InterPro" id="IPR036236">
    <property type="entry name" value="Znf_C2H2_sf"/>
</dbReference>
<organism evidence="9 10">
    <name type="scientific">Zygosaccharomyces mellis</name>
    <dbReference type="NCBI Taxonomy" id="42258"/>
    <lineage>
        <taxon>Eukaryota</taxon>
        <taxon>Fungi</taxon>
        <taxon>Dikarya</taxon>
        <taxon>Ascomycota</taxon>
        <taxon>Saccharomycotina</taxon>
        <taxon>Saccharomycetes</taxon>
        <taxon>Saccharomycetales</taxon>
        <taxon>Saccharomycetaceae</taxon>
        <taxon>Zygosaccharomyces</taxon>
    </lineage>
</organism>
<keyword evidence="6" id="KW-0539">Nucleus</keyword>
<dbReference type="FunFam" id="3.30.160.60:FF:000145">
    <property type="entry name" value="Zinc finger protein 574"/>
    <property type="match status" value="1"/>
</dbReference>
<dbReference type="EMBL" id="BIMX01000001">
    <property type="protein sequence ID" value="GCE97307.1"/>
    <property type="molecule type" value="Genomic_DNA"/>
</dbReference>
<evidence type="ECO:0000256" key="2">
    <source>
        <dbReference type="ARBA" id="ARBA00022723"/>
    </source>
</evidence>
<dbReference type="AlphaFoldDB" id="A0A4C2DZK4"/>
<evidence type="ECO:0000256" key="6">
    <source>
        <dbReference type="ARBA" id="ARBA00023242"/>
    </source>
</evidence>
<evidence type="ECO:0000256" key="4">
    <source>
        <dbReference type="ARBA" id="ARBA00022771"/>
    </source>
</evidence>
<keyword evidence="2" id="KW-0479">Metal-binding</keyword>
<evidence type="ECO:0000256" key="5">
    <source>
        <dbReference type="ARBA" id="ARBA00022833"/>
    </source>
</evidence>
<protein>
    <recommendedName>
        <fullName evidence="8">C2H2-type domain-containing protein</fullName>
    </recommendedName>
</protein>
<dbReference type="InterPro" id="IPR051059">
    <property type="entry name" value="VerF-like"/>
</dbReference>
<feature type="domain" description="C2H2-type" evidence="8">
    <location>
        <begin position="36"/>
        <end position="59"/>
    </location>
</feature>
<dbReference type="PANTHER" id="PTHR40626:SF34">
    <property type="entry name" value="ZINC FINGER PROTEIN YGR067C"/>
    <property type="match status" value="1"/>
</dbReference>
<comment type="caution">
    <text evidence="9">The sequence shown here is derived from an EMBL/GenBank/DDBJ whole genome shotgun (WGS) entry which is preliminary data.</text>
</comment>
<dbReference type="GO" id="GO:0008270">
    <property type="term" value="F:zinc ion binding"/>
    <property type="evidence" value="ECO:0007669"/>
    <property type="project" value="UniProtKB-KW"/>
</dbReference>
<dbReference type="Gene3D" id="3.30.160.60">
    <property type="entry name" value="Classic Zinc Finger"/>
    <property type="match status" value="2"/>
</dbReference>
<name>A0A4C2DZK4_9SACH</name>